<dbReference type="EMBL" id="CBXV010000006">
    <property type="protein sequence ID" value="CDM65691.1"/>
    <property type="molecule type" value="Genomic_DNA"/>
</dbReference>
<keyword evidence="2" id="KW-1133">Transmembrane helix</keyword>
<gene>
    <name evidence="3" type="ORF">PYK22_01696</name>
</gene>
<evidence type="ECO:0000313" key="4">
    <source>
        <dbReference type="Proteomes" id="UP000031518"/>
    </source>
</evidence>
<feature type="transmembrane region" description="Helical" evidence="2">
    <location>
        <begin position="63"/>
        <end position="81"/>
    </location>
</feature>
<dbReference type="OrthoDB" id="5520974at2"/>
<reference evidence="3 4" key="1">
    <citation type="submission" date="2013-12" db="EMBL/GenBank/DDBJ databases">
        <authorList>
            <person name="Stott M."/>
        </authorList>
    </citation>
    <scope>NUCLEOTIDE SEQUENCE [LARGE SCALE GENOMIC DNA]</scope>
    <source>
        <strain evidence="3 4">K22</strain>
    </source>
</reference>
<feature type="region of interest" description="Disordered" evidence="1">
    <location>
        <begin position="1"/>
        <end position="25"/>
    </location>
</feature>
<sequence length="199" mass="22280">MVEARDQSLTEQEATKEELQRRMEEARESIAQTVEEIRDTVSTQYQQVKEALDWREQYRRHPLVFTAGAFSAGFLLGYGIAGTLKGEGERWDTEGIYPTASHYDRAAPEQMHAARPGLFERFQQTRAYERLQEELSNIGDRLIEQLSTTAQTVVLPLLLAKLKEAIGLETGKRAEAEPEARPQAQKAAASTGEATRGVG</sequence>
<dbReference type="Proteomes" id="UP000031518">
    <property type="component" value="Unassembled WGS sequence"/>
</dbReference>
<keyword evidence="4" id="KW-1185">Reference proteome</keyword>
<dbReference type="AlphaFoldDB" id="A0A0B6WXA2"/>
<evidence type="ECO:0000313" key="3">
    <source>
        <dbReference type="EMBL" id="CDM65691.1"/>
    </source>
</evidence>
<dbReference type="RefSeq" id="WP_157770769.1">
    <property type="nucleotide sequence ID" value="NZ_CBXV010000006.1"/>
</dbReference>
<keyword evidence="2" id="KW-0472">Membrane</keyword>
<accession>A0A0B6WXA2</accession>
<evidence type="ECO:0000256" key="2">
    <source>
        <dbReference type="SAM" id="Phobius"/>
    </source>
</evidence>
<organism evidence="3 4">
    <name type="scientific">Pyrinomonas methylaliphatogenes</name>
    <dbReference type="NCBI Taxonomy" id="454194"/>
    <lineage>
        <taxon>Bacteria</taxon>
        <taxon>Pseudomonadati</taxon>
        <taxon>Acidobacteriota</taxon>
        <taxon>Blastocatellia</taxon>
        <taxon>Blastocatellales</taxon>
        <taxon>Pyrinomonadaceae</taxon>
        <taxon>Pyrinomonas</taxon>
    </lineage>
</organism>
<protein>
    <recommendedName>
        <fullName evidence="5">DUF3618 domain-containing protein</fullName>
    </recommendedName>
</protein>
<evidence type="ECO:0000256" key="1">
    <source>
        <dbReference type="SAM" id="MobiDB-lite"/>
    </source>
</evidence>
<proteinExistence type="predicted"/>
<dbReference type="STRING" id="454194.PYK22_01696"/>
<name>A0A0B6WXA2_9BACT</name>
<reference evidence="3 4" key="2">
    <citation type="submission" date="2015-01" db="EMBL/GenBank/DDBJ databases">
        <title>Complete genome sequence of Pyrinomonas methylaliphatogenes type strain K22T.</title>
        <authorList>
            <person name="Lee K.C.Y."/>
            <person name="Power J.F."/>
            <person name="Dunfield P.F."/>
            <person name="Morgan X.C."/>
            <person name="Huttenhower C."/>
            <person name="Stott M.B."/>
        </authorList>
    </citation>
    <scope>NUCLEOTIDE SEQUENCE [LARGE SCALE GENOMIC DNA]</scope>
    <source>
        <strain evidence="3 4">K22</strain>
    </source>
</reference>
<evidence type="ECO:0008006" key="5">
    <source>
        <dbReference type="Google" id="ProtNLM"/>
    </source>
</evidence>
<keyword evidence="2" id="KW-0812">Transmembrane</keyword>
<feature type="region of interest" description="Disordered" evidence="1">
    <location>
        <begin position="172"/>
        <end position="199"/>
    </location>
</feature>